<dbReference type="InterPro" id="IPR042178">
    <property type="entry name" value="Serpin_sf_1"/>
</dbReference>
<protein>
    <submittedName>
        <fullName evidence="5 6">Pigment epithelium-derived factor</fullName>
    </submittedName>
</protein>
<dbReference type="Proteomes" id="UP000515145">
    <property type="component" value="Chromosome 14"/>
</dbReference>
<dbReference type="GO" id="GO:0005615">
    <property type="term" value="C:extracellular space"/>
    <property type="evidence" value="ECO:0007669"/>
    <property type="project" value="InterPro"/>
</dbReference>
<dbReference type="Pfam" id="PF00079">
    <property type="entry name" value="Serpin"/>
    <property type="match status" value="1"/>
</dbReference>
<gene>
    <name evidence="5 6 7" type="primary">serpinf1</name>
</gene>
<evidence type="ECO:0000256" key="2">
    <source>
        <dbReference type="SAM" id="SignalP"/>
    </source>
</evidence>
<dbReference type="Gene3D" id="3.30.497.10">
    <property type="entry name" value="Antithrombin, subunit I, domain 2"/>
    <property type="match status" value="1"/>
</dbReference>
<name>A0A6P7JMM8_9TELE</name>
<feature type="signal peptide" evidence="2">
    <location>
        <begin position="1"/>
        <end position="18"/>
    </location>
</feature>
<dbReference type="GeneID" id="114446630"/>
<dbReference type="InterPro" id="IPR036186">
    <property type="entry name" value="Serpin_sf"/>
</dbReference>
<dbReference type="AlphaFoldDB" id="A0A6P7JMM8"/>
<dbReference type="InterPro" id="IPR023796">
    <property type="entry name" value="Serpin_dom"/>
</dbReference>
<keyword evidence="2" id="KW-0732">Signal</keyword>
<reference evidence="5 6" key="1">
    <citation type="submission" date="2025-04" db="UniProtKB">
        <authorList>
            <consortium name="RefSeq"/>
        </authorList>
    </citation>
    <scope>IDENTIFICATION</scope>
</reference>
<dbReference type="PROSITE" id="PS00284">
    <property type="entry name" value="SERPIN"/>
    <property type="match status" value="1"/>
</dbReference>
<feature type="domain" description="Serpin" evidence="3">
    <location>
        <begin position="53"/>
        <end position="399"/>
    </location>
</feature>
<dbReference type="SUPFAM" id="SSF56574">
    <property type="entry name" value="Serpins"/>
    <property type="match status" value="1"/>
</dbReference>
<proteinExistence type="inferred from homology"/>
<evidence type="ECO:0000313" key="5">
    <source>
        <dbReference type="RefSeq" id="XP_028278099.1"/>
    </source>
</evidence>
<dbReference type="InterPro" id="IPR023795">
    <property type="entry name" value="Serpin_CS"/>
</dbReference>
<evidence type="ECO:0000313" key="7">
    <source>
        <dbReference type="RefSeq" id="XP_028278101.1"/>
    </source>
</evidence>
<feature type="chain" id="PRO_5044651331" evidence="2">
    <location>
        <begin position="19"/>
        <end position="404"/>
    </location>
</feature>
<dbReference type="SMART" id="SM00093">
    <property type="entry name" value="SERPIN"/>
    <property type="match status" value="1"/>
</dbReference>
<dbReference type="RefSeq" id="XP_028278100.1">
    <property type="nucleotide sequence ID" value="XM_028422299.1"/>
</dbReference>
<keyword evidence="4" id="KW-1185">Reference proteome</keyword>
<sequence>MKRAVVLLVFGLLSVCQAQTETGGEEAGGEEEHVELFTTPATKMGAATSDFGYNLFRAMASRETATNVFLAPLSVSVVLTQLSMGGSERAERQLQRALRYHTLQDPQLHNTLKDLLASVRTPGKGLSSAARIYLARRLRLKQDFFTLVEQQYGVRPKALLGGTKDVKEINDWVSQETGGKVQRFLANPLPRSSGVNAVSATYFKGKWVTRFSQSGPLENFQLDGAAPVRVPMMHEDNYPVRMGADSDLSCTIAQIQMQDDISMFVFLPDDVTSNMTLVEESLTAEFVQDLSMTLLPAKVTLTLPVLRLSYSTDLLPLLGDLGLSDWLENPELEKISAQPAKLSSINHKAVMETAPEGNQYPSASSAPSHLTYRVDRPFLYLIRDDVSGALLFIGRVVNPKSLTI</sequence>
<dbReference type="PANTHER" id="PTHR11461">
    <property type="entry name" value="SERINE PROTEASE INHIBITOR, SERPIN"/>
    <property type="match status" value="1"/>
</dbReference>
<dbReference type="PANTHER" id="PTHR11461:SF84">
    <property type="entry name" value="PIGMENT EPITHELIUM-DERIVED FACTOR"/>
    <property type="match status" value="1"/>
</dbReference>
<accession>A0A6P7JMM8</accession>
<evidence type="ECO:0000256" key="1">
    <source>
        <dbReference type="RuleBase" id="RU000411"/>
    </source>
</evidence>
<dbReference type="CTD" id="5176"/>
<organism evidence="4 6">
    <name type="scientific">Parambassis ranga</name>
    <name type="common">Indian glassy fish</name>
    <dbReference type="NCBI Taxonomy" id="210632"/>
    <lineage>
        <taxon>Eukaryota</taxon>
        <taxon>Metazoa</taxon>
        <taxon>Chordata</taxon>
        <taxon>Craniata</taxon>
        <taxon>Vertebrata</taxon>
        <taxon>Euteleostomi</taxon>
        <taxon>Actinopterygii</taxon>
        <taxon>Neopterygii</taxon>
        <taxon>Teleostei</taxon>
        <taxon>Neoteleostei</taxon>
        <taxon>Acanthomorphata</taxon>
        <taxon>Ovalentaria</taxon>
        <taxon>Ambassidae</taxon>
        <taxon>Parambassis</taxon>
    </lineage>
</organism>
<evidence type="ECO:0000313" key="6">
    <source>
        <dbReference type="RefSeq" id="XP_028278100.1"/>
    </source>
</evidence>
<dbReference type="RefSeq" id="XP_028278099.1">
    <property type="nucleotide sequence ID" value="XM_028422298.1"/>
</dbReference>
<dbReference type="InterPro" id="IPR000215">
    <property type="entry name" value="Serpin_fam"/>
</dbReference>
<dbReference type="GO" id="GO:0004867">
    <property type="term" value="F:serine-type endopeptidase inhibitor activity"/>
    <property type="evidence" value="ECO:0007669"/>
    <property type="project" value="InterPro"/>
</dbReference>
<comment type="similarity">
    <text evidence="1">Belongs to the serpin family.</text>
</comment>
<dbReference type="RefSeq" id="XP_028278101.1">
    <property type="nucleotide sequence ID" value="XM_028422300.1"/>
</dbReference>
<evidence type="ECO:0000259" key="3">
    <source>
        <dbReference type="SMART" id="SM00093"/>
    </source>
</evidence>
<evidence type="ECO:0000313" key="4">
    <source>
        <dbReference type="Proteomes" id="UP000515145"/>
    </source>
</evidence>
<dbReference type="GO" id="GO:0016525">
    <property type="term" value="P:negative regulation of angiogenesis"/>
    <property type="evidence" value="ECO:0007669"/>
    <property type="project" value="TreeGrafter"/>
</dbReference>
<dbReference type="OrthoDB" id="9995163at2759"/>
<dbReference type="InterPro" id="IPR042185">
    <property type="entry name" value="Serpin_sf_2"/>
</dbReference>
<dbReference type="Gene3D" id="2.30.39.10">
    <property type="entry name" value="Alpha-1-antitrypsin, domain 1"/>
    <property type="match status" value="1"/>
</dbReference>